<evidence type="ECO:0000313" key="2">
    <source>
        <dbReference type="Proteomes" id="UP000693952"/>
    </source>
</evidence>
<organism evidence="1 2">
    <name type="scientific">Pseudomonas sessilinigenes</name>
    <dbReference type="NCBI Taxonomy" id="658629"/>
    <lineage>
        <taxon>Bacteria</taxon>
        <taxon>Pseudomonadati</taxon>
        <taxon>Pseudomonadota</taxon>
        <taxon>Gammaproteobacteria</taxon>
        <taxon>Pseudomonadales</taxon>
        <taxon>Pseudomonadaceae</taxon>
        <taxon>Pseudomonas</taxon>
    </lineage>
</organism>
<gene>
    <name evidence="1" type="ORF">KSS89_14405</name>
</gene>
<sequence>MTQHRPHRSSRSRAWGQPLPVAKSRMLKRNLLFLAITAGATATLALCSKAQAAGGAYVVDNGGINAPGECNVDLWYQADRRQGSNHNSVLVPACTFSQLPGVQLGATLQRQETDEHGETQLSPQVKLALLDRDDLGLQLALAGSAHWALNRSHSFDGGDLSLPLTFSPSDALHLNLSTGWSHAYDDGQQHHRWTWGTGVEYELLPSLTLIAERYGQRGGEQAWQAGPRLHIGHALDLDLILGQHLTDQRDRWLTTGVTLRF</sequence>
<reference evidence="1" key="1">
    <citation type="submission" date="2021-06" db="EMBL/GenBank/DDBJ databases">
        <title>Updating the genus Pseudomonas: Description of 43 new species and partition of the Pseudomonas putida group.</title>
        <authorList>
            <person name="Girard L."/>
            <person name="Lood C."/>
            <person name="Vandamme P."/>
            <person name="Rokni-Zadeh H."/>
            <person name="van Noort V."/>
            <person name="Hofte M."/>
            <person name="Lavigne R."/>
            <person name="De Mot R."/>
        </authorList>
    </citation>
    <scope>NUCLEOTIDE SEQUENCE</scope>
    <source>
        <strain evidence="1">CMR12a</strain>
    </source>
</reference>
<evidence type="ECO:0000313" key="1">
    <source>
        <dbReference type="EMBL" id="QXH43355.1"/>
    </source>
</evidence>
<dbReference type="EMBL" id="CP077074">
    <property type="protein sequence ID" value="QXH43355.1"/>
    <property type="molecule type" value="Genomic_DNA"/>
</dbReference>
<protein>
    <recommendedName>
        <fullName evidence="3">Transporter</fullName>
    </recommendedName>
</protein>
<dbReference type="RefSeq" id="WP_124346658.1">
    <property type="nucleotide sequence ID" value="NZ_CP027706.1"/>
</dbReference>
<evidence type="ECO:0008006" key="3">
    <source>
        <dbReference type="Google" id="ProtNLM"/>
    </source>
</evidence>
<dbReference type="Proteomes" id="UP000693952">
    <property type="component" value="Chromosome"/>
</dbReference>
<keyword evidence="2" id="KW-1185">Reference proteome</keyword>
<proteinExistence type="predicted"/>
<accession>A0ABX8MVU8</accession>
<name>A0ABX8MVU8_9PSED</name>